<gene>
    <name evidence="3" type="ORF">NM125_03040</name>
</gene>
<feature type="domain" description="DUF2231" evidence="2">
    <location>
        <begin position="10"/>
        <end position="149"/>
    </location>
</feature>
<name>A0A9X2L1F0_9BACT</name>
<feature type="transmembrane region" description="Helical" evidence="1">
    <location>
        <begin position="15"/>
        <end position="36"/>
    </location>
</feature>
<sequence>MNELFDYAPNIHPMIVHFPIAILILAIGLNLIAFFLPEKWWDEKKTTLLYVLGSLSAIITYFTGQSAADSVFLPTQAQSVLTNHADWALYTVLFFSIYSCCRLILHWVDKMKQSATPMLMFLLALPGLFLLFQTGEHGATMVYGYGVGTGQYLEEAEKSNPEPTVATQDTSITSTFIKKENGDWIWDMSASAVNDLEENFHWIKGDIDQLNPTVSIENNTTYLTITAQQEIDNLFVTHSTYQNIQLDVYIDITSFNGEIQLVHHLQDDQNYDFVTLTSNGEIVQGRIENGQTEIFADKAYQNDDLKFIRAVGDGTHFRGYINKEMAVHGHGDTPEKGNVGLRIKGSGTIKIQNIEFSQL</sequence>
<keyword evidence="1" id="KW-1133">Transmembrane helix</keyword>
<feature type="transmembrane region" description="Helical" evidence="1">
    <location>
        <begin position="87"/>
        <end position="108"/>
    </location>
</feature>
<keyword evidence="1" id="KW-0472">Membrane</keyword>
<evidence type="ECO:0000313" key="3">
    <source>
        <dbReference type="EMBL" id="MCP9290556.1"/>
    </source>
</evidence>
<organism evidence="3 4">
    <name type="scientific">Gracilimonas sediminicola</name>
    <dbReference type="NCBI Taxonomy" id="2952158"/>
    <lineage>
        <taxon>Bacteria</taxon>
        <taxon>Pseudomonadati</taxon>
        <taxon>Balneolota</taxon>
        <taxon>Balneolia</taxon>
        <taxon>Balneolales</taxon>
        <taxon>Balneolaceae</taxon>
        <taxon>Gracilimonas</taxon>
    </lineage>
</organism>
<dbReference type="Pfam" id="PF09990">
    <property type="entry name" value="DUF2231"/>
    <property type="match status" value="1"/>
</dbReference>
<dbReference type="Proteomes" id="UP001139125">
    <property type="component" value="Unassembled WGS sequence"/>
</dbReference>
<evidence type="ECO:0000313" key="4">
    <source>
        <dbReference type="Proteomes" id="UP001139125"/>
    </source>
</evidence>
<feature type="transmembrane region" description="Helical" evidence="1">
    <location>
        <begin position="115"/>
        <end position="132"/>
    </location>
</feature>
<accession>A0A9X2L1F0</accession>
<evidence type="ECO:0000256" key="1">
    <source>
        <dbReference type="SAM" id="Phobius"/>
    </source>
</evidence>
<proteinExistence type="predicted"/>
<protein>
    <recommendedName>
        <fullName evidence="2">DUF2231 domain-containing protein</fullName>
    </recommendedName>
</protein>
<reference evidence="3" key="1">
    <citation type="submission" date="2022-06" db="EMBL/GenBank/DDBJ databases">
        <title>Gracilimonas sp. CAU 1638 isolated from sea sediment.</title>
        <authorList>
            <person name="Kim W."/>
        </authorList>
    </citation>
    <scope>NUCLEOTIDE SEQUENCE</scope>
    <source>
        <strain evidence="3">CAU 1638</strain>
    </source>
</reference>
<dbReference type="RefSeq" id="WP_255132737.1">
    <property type="nucleotide sequence ID" value="NZ_JANDBC010000001.1"/>
</dbReference>
<dbReference type="AlphaFoldDB" id="A0A9X2L1F0"/>
<evidence type="ECO:0000259" key="2">
    <source>
        <dbReference type="Pfam" id="PF09990"/>
    </source>
</evidence>
<keyword evidence="4" id="KW-1185">Reference proteome</keyword>
<feature type="transmembrane region" description="Helical" evidence="1">
    <location>
        <begin position="48"/>
        <end position="67"/>
    </location>
</feature>
<dbReference type="EMBL" id="JANDBC010000001">
    <property type="protein sequence ID" value="MCP9290556.1"/>
    <property type="molecule type" value="Genomic_DNA"/>
</dbReference>
<comment type="caution">
    <text evidence="3">The sequence shown here is derived from an EMBL/GenBank/DDBJ whole genome shotgun (WGS) entry which is preliminary data.</text>
</comment>
<dbReference type="InterPro" id="IPR019251">
    <property type="entry name" value="DUF2231_TM"/>
</dbReference>
<keyword evidence="1" id="KW-0812">Transmembrane</keyword>
<dbReference type="Gene3D" id="2.60.120.560">
    <property type="entry name" value="Exo-inulinase, domain 1"/>
    <property type="match status" value="1"/>
</dbReference>